<dbReference type="FunFam" id="3.40.50.720:FF:000115">
    <property type="entry name" value="3-oxoacyl-[acyl-carrier-protein] reductase FabG"/>
    <property type="match status" value="1"/>
</dbReference>
<accession>A0A2U1JRK2</accession>
<comment type="caution">
    <text evidence="5">The sequence shown here is derived from an EMBL/GenBank/DDBJ whole genome shotgun (WGS) entry which is preliminary data.</text>
</comment>
<keyword evidence="3" id="KW-0560">Oxidoreductase</keyword>
<dbReference type="NCBIfam" id="NF009466">
    <property type="entry name" value="PRK12826.1-2"/>
    <property type="match status" value="1"/>
</dbReference>
<organism evidence="5 6">
    <name type="scientific">Pueribacillus theae</name>
    <dbReference type="NCBI Taxonomy" id="2171751"/>
    <lineage>
        <taxon>Bacteria</taxon>
        <taxon>Bacillati</taxon>
        <taxon>Bacillota</taxon>
        <taxon>Bacilli</taxon>
        <taxon>Bacillales</taxon>
        <taxon>Bacillaceae</taxon>
        <taxon>Pueribacillus</taxon>
    </lineage>
</organism>
<dbReference type="PANTHER" id="PTHR42760:SF40">
    <property type="entry name" value="3-OXOACYL-[ACYL-CARRIER-PROTEIN] REDUCTASE, CHLOROPLASTIC"/>
    <property type="match status" value="1"/>
</dbReference>
<evidence type="ECO:0000256" key="1">
    <source>
        <dbReference type="ARBA" id="ARBA00006484"/>
    </source>
</evidence>
<dbReference type="EMBL" id="QCZG01000046">
    <property type="protein sequence ID" value="PWA07826.1"/>
    <property type="molecule type" value="Genomic_DNA"/>
</dbReference>
<dbReference type="GO" id="GO:0030497">
    <property type="term" value="P:fatty acid elongation"/>
    <property type="evidence" value="ECO:0007669"/>
    <property type="project" value="TreeGrafter"/>
</dbReference>
<evidence type="ECO:0000259" key="4">
    <source>
        <dbReference type="SMART" id="SM00822"/>
    </source>
</evidence>
<dbReference type="InterPro" id="IPR036291">
    <property type="entry name" value="NAD(P)-bd_dom_sf"/>
</dbReference>
<dbReference type="PANTHER" id="PTHR42760">
    <property type="entry name" value="SHORT-CHAIN DEHYDROGENASES/REDUCTASES FAMILY MEMBER"/>
    <property type="match status" value="1"/>
</dbReference>
<proteinExistence type="inferred from homology"/>
<dbReference type="GO" id="GO:0016616">
    <property type="term" value="F:oxidoreductase activity, acting on the CH-OH group of donors, NAD or NADP as acceptor"/>
    <property type="evidence" value="ECO:0007669"/>
    <property type="project" value="TreeGrafter"/>
</dbReference>
<dbReference type="SUPFAM" id="SSF51735">
    <property type="entry name" value="NAD(P)-binding Rossmann-fold domains"/>
    <property type="match status" value="1"/>
</dbReference>
<dbReference type="Gene3D" id="3.40.50.720">
    <property type="entry name" value="NAD(P)-binding Rossmann-like Domain"/>
    <property type="match status" value="1"/>
</dbReference>
<gene>
    <name evidence="5" type="ORF">DCC39_16145</name>
</gene>
<sequence length="257" mass="27688">MGNFRNLVAIVTGGARGIGAATALKLAKGGAKVAIFDRNTETAEETLAKIKDAGSEGIALEVDVTNRQQIEKEMETVVDQWGKIDILVNNAGILKDSMIDNLSEEDWEQVIDVNLKGSFLCAQAAQKYMKKQNYGKIVMVSSQAAVGSLGRVNYSSAKAGVQGMTKALSMELGPFGINVNAVAPGFIDTDMSEVSRISAKMRGIDDFDEFKKSFIKNNPIQRVGRPEDVANVITFLASDEAEYVTGQVIYVSGRPVI</sequence>
<dbReference type="InterPro" id="IPR002347">
    <property type="entry name" value="SDR_fam"/>
</dbReference>
<dbReference type="PRINTS" id="PR00080">
    <property type="entry name" value="SDRFAMILY"/>
</dbReference>
<evidence type="ECO:0000256" key="2">
    <source>
        <dbReference type="ARBA" id="ARBA00022857"/>
    </source>
</evidence>
<keyword evidence="6" id="KW-1185">Reference proteome</keyword>
<feature type="domain" description="Ketoreductase" evidence="4">
    <location>
        <begin position="7"/>
        <end position="185"/>
    </location>
</feature>
<dbReference type="OrthoDB" id="9803333at2"/>
<dbReference type="AlphaFoldDB" id="A0A2U1JRK2"/>
<reference evidence="5 6" key="1">
    <citation type="submission" date="2018-04" db="EMBL/GenBank/DDBJ databases">
        <title>Camelliibacillus theae gen. nov., sp. nov., isolated from Pu'er tea.</title>
        <authorList>
            <person name="Niu L."/>
        </authorList>
    </citation>
    <scope>NUCLEOTIDE SEQUENCE [LARGE SCALE GENOMIC DNA]</scope>
    <source>
        <strain evidence="5 6">T8</strain>
    </source>
</reference>
<name>A0A2U1JRK2_9BACI</name>
<keyword evidence="2" id="KW-0521">NADP</keyword>
<comment type="similarity">
    <text evidence="1">Belongs to the short-chain dehydrogenases/reductases (SDR) family.</text>
</comment>
<dbReference type="PRINTS" id="PR00081">
    <property type="entry name" value="GDHRDH"/>
</dbReference>
<dbReference type="PROSITE" id="PS00061">
    <property type="entry name" value="ADH_SHORT"/>
    <property type="match status" value="1"/>
</dbReference>
<dbReference type="InterPro" id="IPR020904">
    <property type="entry name" value="Sc_DH/Rdtase_CS"/>
</dbReference>
<dbReference type="RefSeq" id="WP_116555936.1">
    <property type="nucleotide sequence ID" value="NZ_QCZG01000046.1"/>
</dbReference>
<dbReference type="InterPro" id="IPR057326">
    <property type="entry name" value="KR_dom"/>
</dbReference>
<evidence type="ECO:0000313" key="5">
    <source>
        <dbReference type="EMBL" id="PWA07826.1"/>
    </source>
</evidence>
<evidence type="ECO:0000256" key="3">
    <source>
        <dbReference type="ARBA" id="ARBA00023002"/>
    </source>
</evidence>
<dbReference type="Pfam" id="PF13561">
    <property type="entry name" value="adh_short_C2"/>
    <property type="match status" value="1"/>
</dbReference>
<protein>
    <submittedName>
        <fullName evidence="5">Beta-ketoacyl-ACP reductase</fullName>
    </submittedName>
</protein>
<dbReference type="NCBIfam" id="NF005559">
    <property type="entry name" value="PRK07231.1"/>
    <property type="match status" value="1"/>
</dbReference>
<evidence type="ECO:0000313" key="6">
    <source>
        <dbReference type="Proteomes" id="UP000245998"/>
    </source>
</evidence>
<dbReference type="Proteomes" id="UP000245998">
    <property type="component" value="Unassembled WGS sequence"/>
</dbReference>
<dbReference type="SMART" id="SM00822">
    <property type="entry name" value="PKS_KR"/>
    <property type="match status" value="1"/>
</dbReference>